<evidence type="ECO:0000256" key="6">
    <source>
        <dbReference type="HAMAP-Rule" id="MF_01974"/>
    </source>
</evidence>
<feature type="binding site" evidence="6">
    <location>
        <position position="115"/>
    </location>
    <ligand>
        <name>a divalent metal cation</name>
        <dbReference type="ChEBI" id="CHEBI:60240"/>
        <label>1</label>
    </ligand>
</feature>
<keyword evidence="3 6" id="KW-0645">Protease</keyword>
<evidence type="ECO:0000313" key="9">
    <source>
        <dbReference type="EMBL" id="NIH55855.1"/>
    </source>
</evidence>
<dbReference type="InterPro" id="IPR000994">
    <property type="entry name" value="Pept_M24"/>
</dbReference>
<evidence type="ECO:0000256" key="2">
    <source>
        <dbReference type="ARBA" id="ARBA00022438"/>
    </source>
</evidence>
<comment type="similarity">
    <text evidence="6">Belongs to the peptidase M24A family. Methionine aminopeptidase type 1 subfamily.</text>
</comment>
<sequence length="279" mass="29267">MSGRGIEVKTAAQIARMRQAGLVVAEALRTMGEAVRPGVTTGDLDVAAREVLASHGATSSFLNYGAQWGYPPYPATVCISVNEQVVHGIPSDRELAAGDVVSVDFGAILAGWHGDAARTFAVGDADAATADLVEVTRRAMWAGIAAARVGRRVGDVSHAIEEYTRAAERSFGIVREYTGHGIGTAMHQAPDVPNYGRARRGARLVAGMCLAIEPILTLGTADVATLDDEWTVVTLDSSRAAHWENTVAILPDGPWVLTEPDGGRAELAALGVRLSSVAD</sequence>
<comment type="subunit">
    <text evidence="6">Monomer.</text>
</comment>
<reference evidence="9 10" key="1">
    <citation type="submission" date="2020-02" db="EMBL/GenBank/DDBJ databases">
        <title>Sequencing the genomes of 1000 actinobacteria strains.</title>
        <authorList>
            <person name="Klenk H.-P."/>
        </authorList>
    </citation>
    <scope>NUCLEOTIDE SEQUENCE [LARGE SCALE GENOMIC DNA]</scope>
    <source>
        <strain evidence="9 10">DSM 19609</strain>
    </source>
</reference>
<evidence type="ECO:0000256" key="7">
    <source>
        <dbReference type="RuleBase" id="RU003653"/>
    </source>
</evidence>
<dbReference type="Pfam" id="PF00557">
    <property type="entry name" value="Peptidase_M24"/>
    <property type="match status" value="1"/>
</dbReference>
<accession>A0ABX0SCV6</accession>
<feature type="binding site" evidence="6">
    <location>
        <position position="187"/>
    </location>
    <ligand>
        <name>substrate</name>
    </ligand>
</feature>
<keyword evidence="5 6" id="KW-0378">Hydrolase</keyword>
<keyword evidence="4 6" id="KW-0479">Metal-binding</keyword>
<dbReference type="InterPro" id="IPR001714">
    <property type="entry name" value="Pept_M24_MAP"/>
</dbReference>
<dbReference type="RefSeq" id="WP_167164531.1">
    <property type="nucleotide sequence ID" value="NZ_BAAAOO010000002.1"/>
</dbReference>
<proteinExistence type="inferred from homology"/>
<name>A0ABX0SCV6_9ACTN</name>
<feature type="binding site" evidence="6">
    <location>
        <position position="244"/>
    </location>
    <ligand>
        <name>a divalent metal cation</name>
        <dbReference type="ChEBI" id="CHEBI:60240"/>
        <label>1</label>
    </ligand>
</feature>
<evidence type="ECO:0000256" key="3">
    <source>
        <dbReference type="ARBA" id="ARBA00022670"/>
    </source>
</evidence>
<dbReference type="PRINTS" id="PR00599">
    <property type="entry name" value="MAPEPTIDASE"/>
</dbReference>
<comment type="catalytic activity">
    <reaction evidence="6 7">
        <text>Release of N-terminal amino acids, preferentially methionine, from peptides and arylamides.</text>
        <dbReference type="EC" id="3.4.11.18"/>
    </reaction>
</comment>
<feature type="binding site" evidence="6">
    <location>
        <position position="180"/>
    </location>
    <ligand>
        <name>a divalent metal cation</name>
        <dbReference type="ChEBI" id="CHEBI:60240"/>
        <label>2</label>
        <note>catalytic</note>
    </ligand>
</feature>
<feature type="binding site" evidence="6">
    <location>
        <position position="213"/>
    </location>
    <ligand>
        <name>a divalent metal cation</name>
        <dbReference type="ChEBI" id="CHEBI:60240"/>
        <label>2</label>
        <note>catalytic</note>
    </ligand>
</feature>
<comment type="function">
    <text evidence="1 6">Removes the N-terminal methionine from nascent proteins. The N-terminal methionine is often cleaved when the second residue in the primary sequence is small and uncharged (Met-Ala-, Cys, Gly, Pro, Ser, Thr, or Val). Requires deformylation of the N(alpha)-formylated initiator methionine before it can be hydrolyzed.</text>
</comment>
<dbReference type="PANTHER" id="PTHR43330">
    <property type="entry name" value="METHIONINE AMINOPEPTIDASE"/>
    <property type="match status" value="1"/>
</dbReference>
<dbReference type="Gene3D" id="3.90.230.10">
    <property type="entry name" value="Creatinase/methionine aminopeptidase superfamily"/>
    <property type="match status" value="1"/>
</dbReference>
<dbReference type="PANTHER" id="PTHR43330:SF27">
    <property type="entry name" value="METHIONINE AMINOPEPTIDASE"/>
    <property type="match status" value="1"/>
</dbReference>
<gene>
    <name evidence="6" type="primary">map</name>
    <name evidence="9" type="ORF">FB473_000500</name>
</gene>
<feature type="binding site" evidence="6">
    <location>
        <position position="104"/>
    </location>
    <ligand>
        <name>a divalent metal cation</name>
        <dbReference type="ChEBI" id="CHEBI:60240"/>
        <label>1</label>
    </ligand>
</feature>
<feature type="domain" description="Peptidase M24" evidence="8">
    <location>
        <begin position="16"/>
        <end position="249"/>
    </location>
</feature>
<dbReference type="CDD" id="cd01086">
    <property type="entry name" value="MetAP1"/>
    <property type="match status" value="1"/>
</dbReference>
<dbReference type="InterPro" id="IPR002467">
    <property type="entry name" value="Pept_M24A_MAP1"/>
</dbReference>
<dbReference type="Proteomes" id="UP000749311">
    <property type="component" value="Unassembled WGS sequence"/>
</dbReference>
<feature type="binding site" evidence="6">
    <location>
        <position position="87"/>
    </location>
    <ligand>
        <name>substrate</name>
    </ligand>
</feature>
<keyword evidence="2 6" id="KW-0031">Aminopeptidase</keyword>
<feature type="binding site" evidence="6">
    <location>
        <position position="244"/>
    </location>
    <ligand>
        <name>a divalent metal cation</name>
        <dbReference type="ChEBI" id="CHEBI:60240"/>
        <label>2</label>
        <note>catalytic</note>
    </ligand>
</feature>
<comment type="caution">
    <text evidence="9">The sequence shown here is derived from an EMBL/GenBank/DDBJ whole genome shotgun (WGS) entry which is preliminary data.</text>
</comment>
<dbReference type="EMBL" id="JAAMOZ010000001">
    <property type="protein sequence ID" value="NIH55855.1"/>
    <property type="molecule type" value="Genomic_DNA"/>
</dbReference>
<evidence type="ECO:0000313" key="10">
    <source>
        <dbReference type="Proteomes" id="UP000749311"/>
    </source>
</evidence>
<dbReference type="EC" id="3.4.11.18" evidence="6 7"/>
<evidence type="ECO:0000256" key="1">
    <source>
        <dbReference type="ARBA" id="ARBA00002521"/>
    </source>
</evidence>
<feature type="binding site" evidence="6">
    <location>
        <position position="115"/>
    </location>
    <ligand>
        <name>a divalent metal cation</name>
        <dbReference type="ChEBI" id="CHEBI:60240"/>
        <label>2</label>
        <note>catalytic</note>
    </ligand>
</feature>
<organism evidence="9 10">
    <name type="scientific">Brooklawnia cerclae</name>
    <dbReference type="NCBI Taxonomy" id="349934"/>
    <lineage>
        <taxon>Bacteria</taxon>
        <taxon>Bacillati</taxon>
        <taxon>Actinomycetota</taxon>
        <taxon>Actinomycetes</taxon>
        <taxon>Propionibacteriales</taxon>
        <taxon>Propionibacteriaceae</taxon>
        <taxon>Brooklawnia</taxon>
    </lineage>
</organism>
<protein>
    <recommendedName>
        <fullName evidence="6 7">Methionine aminopeptidase</fullName>
        <shortName evidence="6">MAP</shortName>
        <shortName evidence="6">MetAP</shortName>
        <ecNumber evidence="6 7">3.4.11.18</ecNumber>
    </recommendedName>
    <alternativeName>
        <fullName evidence="6">Peptidase M</fullName>
    </alternativeName>
</protein>
<evidence type="ECO:0000256" key="4">
    <source>
        <dbReference type="ARBA" id="ARBA00022723"/>
    </source>
</evidence>
<keyword evidence="10" id="KW-1185">Reference proteome</keyword>
<dbReference type="NCBIfam" id="TIGR00500">
    <property type="entry name" value="met_pdase_I"/>
    <property type="match status" value="1"/>
</dbReference>
<dbReference type="PROSITE" id="PS00680">
    <property type="entry name" value="MAP_1"/>
    <property type="match status" value="1"/>
</dbReference>
<dbReference type="HAMAP" id="MF_01974">
    <property type="entry name" value="MetAP_1"/>
    <property type="match status" value="1"/>
</dbReference>
<dbReference type="SUPFAM" id="SSF55920">
    <property type="entry name" value="Creatinase/aminopeptidase"/>
    <property type="match status" value="1"/>
</dbReference>
<evidence type="ECO:0000259" key="8">
    <source>
        <dbReference type="Pfam" id="PF00557"/>
    </source>
</evidence>
<evidence type="ECO:0000256" key="5">
    <source>
        <dbReference type="ARBA" id="ARBA00022801"/>
    </source>
</evidence>
<dbReference type="InterPro" id="IPR036005">
    <property type="entry name" value="Creatinase/aminopeptidase-like"/>
</dbReference>
<comment type="cofactor">
    <cofactor evidence="6">
        <name>Co(2+)</name>
        <dbReference type="ChEBI" id="CHEBI:48828"/>
    </cofactor>
    <cofactor evidence="6">
        <name>Zn(2+)</name>
        <dbReference type="ChEBI" id="CHEBI:29105"/>
    </cofactor>
    <cofactor evidence="6">
        <name>Mn(2+)</name>
        <dbReference type="ChEBI" id="CHEBI:29035"/>
    </cofactor>
    <cofactor evidence="6">
        <name>Fe(2+)</name>
        <dbReference type="ChEBI" id="CHEBI:29033"/>
    </cofactor>
    <text evidence="6">Binds 2 divalent metal cations per subunit. Has a high-affinity and a low affinity metal-binding site. The true nature of the physiological cofactor is under debate. The enzyme is active with cobalt, zinc, manganese or divalent iron ions. Most likely, methionine aminopeptidases function as mononuclear Fe(2+)-metalloproteases under physiological conditions, and the catalytically relevant metal-binding site has been assigned to the histidine-containing high-affinity site.</text>
</comment>
<dbReference type="GO" id="GO:0004239">
    <property type="term" value="F:initiator methionyl aminopeptidase activity"/>
    <property type="evidence" value="ECO:0007669"/>
    <property type="project" value="UniProtKB-EC"/>
</dbReference>